<gene>
    <name evidence="2" type="ORF">TcWFU_002662</name>
</gene>
<evidence type="ECO:0000313" key="3">
    <source>
        <dbReference type="Proteomes" id="UP001651158"/>
    </source>
</evidence>
<comment type="caution">
    <text evidence="2">The sequence shown here is derived from an EMBL/GenBank/DDBJ whole genome shotgun (WGS) entry which is preliminary data.</text>
</comment>
<sequence>MLTSIRCHISTLESREKRSSGGLSVFIAVEVCAIALRVRAQRVSQATSDALVLAGRSWSGVVTVTASAWLGMRLESLQVFSGFFANVPLLLLKVNYIWFKITYLSLVFGPGDGSGVIVPFAFKMTFYPRPRAWLLVFCLQLWWVTSWFYGF</sequence>
<name>A0ABR4Q4W0_9CEST</name>
<evidence type="ECO:0000256" key="1">
    <source>
        <dbReference type="SAM" id="Phobius"/>
    </source>
</evidence>
<feature type="transmembrane region" description="Helical" evidence="1">
    <location>
        <begin position="20"/>
        <end position="38"/>
    </location>
</feature>
<feature type="transmembrane region" description="Helical" evidence="1">
    <location>
        <begin position="132"/>
        <end position="150"/>
    </location>
</feature>
<keyword evidence="3" id="KW-1185">Reference proteome</keyword>
<keyword evidence="1" id="KW-0812">Transmembrane</keyword>
<keyword evidence="1" id="KW-0472">Membrane</keyword>
<feature type="transmembrane region" description="Helical" evidence="1">
    <location>
        <begin position="77"/>
        <end position="99"/>
    </location>
</feature>
<dbReference type="EMBL" id="JAKROA010000012">
    <property type="protein sequence ID" value="KAL5104423.1"/>
    <property type="molecule type" value="Genomic_DNA"/>
</dbReference>
<evidence type="ECO:0000313" key="2">
    <source>
        <dbReference type="EMBL" id="KAL5104423.1"/>
    </source>
</evidence>
<dbReference type="Proteomes" id="UP001651158">
    <property type="component" value="Unassembled WGS sequence"/>
</dbReference>
<reference evidence="2 3" key="1">
    <citation type="journal article" date="2022" name="Front. Cell. Infect. Microbiol.">
        <title>The Genomes of Two Strains of Taenia crassiceps the Animal Model for the Study of Human Cysticercosis.</title>
        <authorList>
            <person name="Bobes R.J."/>
            <person name="Estrada K."/>
            <person name="Rios-Valencia D.G."/>
            <person name="Calderon-Gallegos A."/>
            <person name="de la Torre P."/>
            <person name="Carrero J.C."/>
            <person name="Sanchez-Flores A."/>
            <person name="Laclette J.P."/>
        </authorList>
    </citation>
    <scope>NUCLEOTIDE SEQUENCE [LARGE SCALE GENOMIC DNA]</scope>
    <source>
        <strain evidence="2">WFUcys</strain>
    </source>
</reference>
<keyword evidence="1" id="KW-1133">Transmembrane helix</keyword>
<protein>
    <recommendedName>
        <fullName evidence="4">NADH:ubiquinone reductase (H(+)-translocating)</fullName>
    </recommendedName>
</protein>
<evidence type="ECO:0008006" key="4">
    <source>
        <dbReference type="Google" id="ProtNLM"/>
    </source>
</evidence>
<organism evidence="2 3">
    <name type="scientific">Taenia crassiceps</name>
    <dbReference type="NCBI Taxonomy" id="6207"/>
    <lineage>
        <taxon>Eukaryota</taxon>
        <taxon>Metazoa</taxon>
        <taxon>Spiralia</taxon>
        <taxon>Lophotrochozoa</taxon>
        <taxon>Platyhelminthes</taxon>
        <taxon>Cestoda</taxon>
        <taxon>Eucestoda</taxon>
        <taxon>Cyclophyllidea</taxon>
        <taxon>Taeniidae</taxon>
        <taxon>Taenia</taxon>
    </lineage>
</organism>
<proteinExistence type="predicted"/>
<accession>A0ABR4Q4W0</accession>